<evidence type="ECO:0000313" key="2">
    <source>
        <dbReference type="EMBL" id="MYM93957.1"/>
    </source>
</evidence>
<dbReference type="InterPro" id="IPR009560">
    <property type="entry name" value="DUF1176"/>
</dbReference>
<sequence length="336" mass="35531">MKILKLVLITSALATALSAGAAPYNGTRFGAKDWEVACDNTRRCEAVGFQSEESESAPVALWLGRDAGAAGALEAKLMVVTPDDKDAGPLTITVGKLALGGLKADTGLTAEQIARLMPQLLNAESAKVSSGKHQWLLSLSGLKAVLLKMDDVQGRVGTVTALVKAGMRPASEVLPALAPPTVRPVPLPPAQKGDEKLLAAIVKTISVEDCEVARGDSGGDQSIYRLPGGKVLVLLECDRAAYQSGYGLWVARDKPPYNLKPLELPGMKEGGLMNASLEGGKLSSYAKGRGLFDCASFWTWVWTAQGFQLTEATQGYLCRGMPGGVPLRDWVAREVK</sequence>
<dbReference type="Proteomes" id="UP000447355">
    <property type="component" value="Unassembled WGS sequence"/>
</dbReference>
<dbReference type="AlphaFoldDB" id="A0A845GML0"/>
<feature type="signal peptide" evidence="1">
    <location>
        <begin position="1"/>
        <end position="21"/>
    </location>
</feature>
<reference evidence="2" key="1">
    <citation type="submission" date="2019-12" db="EMBL/GenBank/DDBJ databases">
        <title>Novel species isolated from a subtropical stream in China.</title>
        <authorList>
            <person name="Lu H."/>
        </authorList>
    </citation>
    <scope>NUCLEOTIDE SEQUENCE [LARGE SCALE GENOMIC DNA]</scope>
    <source>
        <strain evidence="2">FT81W</strain>
    </source>
</reference>
<keyword evidence="1" id="KW-0732">Signal</keyword>
<dbReference type="Pfam" id="PF06674">
    <property type="entry name" value="DUF1176"/>
    <property type="match status" value="1"/>
</dbReference>
<feature type="chain" id="PRO_5032740900" evidence="1">
    <location>
        <begin position="22"/>
        <end position="336"/>
    </location>
</feature>
<protein>
    <submittedName>
        <fullName evidence="2">DUF1176 domain-containing protein</fullName>
    </submittedName>
</protein>
<accession>A0A845GML0</accession>
<gene>
    <name evidence="2" type="ORF">GTP90_08815</name>
</gene>
<evidence type="ECO:0000256" key="1">
    <source>
        <dbReference type="SAM" id="SignalP"/>
    </source>
</evidence>
<dbReference type="RefSeq" id="WP_161083148.1">
    <property type="nucleotide sequence ID" value="NZ_WWCX01000009.1"/>
</dbReference>
<organism evidence="2 3">
    <name type="scientific">Duganella vulcania</name>
    <dbReference type="NCBI Taxonomy" id="2692166"/>
    <lineage>
        <taxon>Bacteria</taxon>
        <taxon>Pseudomonadati</taxon>
        <taxon>Pseudomonadota</taxon>
        <taxon>Betaproteobacteria</taxon>
        <taxon>Burkholderiales</taxon>
        <taxon>Oxalobacteraceae</taxon>
        <taxon>Telluria group</taxon>
        <taxon>Duganella</taxon>
    </lineage>
</organism>
<evidence type="ECO:0000313" key="3">
    <source>
        <dbReference type="Proteomes" id="UP000447355"/>
    </source>
</evidence>
<dbReference type="EMBL" id="WWCX01000009">
    <property type="protein sequence ID" value="MYM93957.1"/>
    <property type="molecule type" value="Genomic_DNA"/>
</dbReference>
<comment type="caution">
    <text evidence="2">The sequence shown here is derived from an EMBL/GenBank/DDBJ whole genome shotgun (WGS) entry which is preliminary data.</text>
</comment>
<proteinExistence type="predicted"/>
<name>A0A845GML0_9BURK</name>